<reference evidence="2 3" key="1">
    <citation type="submission" date="2019-04" db="EMBL/GenBank/DDBJ databases">
        <title>Bacillus caeni sp. nov., a bacterium isolated from mangrove sediment.</title>
        <authorList>
            <person name="Huang H."/>
            <person name="Mo K."/>
            <person name="Hu Y."/>
        </authorList>
    </citation>
    <scope>NUCLEOTIDE SEQUENCE [LARGE SCALE GENOMIC DNA]</scope>
    <source>
        <strain evidence="2 3">HB172195</strain>
    </source>
</reference>
<evidence type="ECO:0000259" key="1">
    <source>
        <dbReference type="PROSITE" id="PS51782"/>
    </source>
</evidence>
<feature type="domain" description="LysM" evidence="1">
    <location>
        <begin position="117"/>
        <end position="164"/>
    </location>
</feature>
<evidence type="ECO:0000313" key="2">
    <source>
        <dbReference type="EMBL" id="TLS36942.1"/>
    </source>
</evidence>
<dbReference type="Gene3D" id="3.10.350.10">
    <property type="entry name" value="LysM domain"/>
    <property type="match status" value="3"/>
</dbReference>
<dbReference type="CDD" id="cd00118">
    <property type="entry name" value="LysM"/>
    <property type="match status" value="2"/>
</dbReference>
<evidence type="ECO:0000313" key="3">
    <source>
        <dbReference type="Proteomes" id="UP000308230"/>
    </source>
</evidence>
<dbReference type="Pfam" id="PF01476">
    <property type="entry name" value="LysM"/>
    <property type="match status" value="3"/>
</dbReference>
<accession>A0A5R9F018</accession>
<dbReference type="RefSeq" id="WP_138127139.1">
    <property type="nucleotide sequence ID" value="NZ_SWLG01000008.1"/>
</dbReference>
<dbReference type="Proteomes" id="UP000308230">
    <property type="component" value="Unassembled WGS sequence"/>
</dbReference>
<dbReference type="PANTHER" id="PTHR33734:SF22">
    <property type="entry name" value="MEMBRANE-BOUND LYTIC MUREIN TRANSGLYCOSYLASE D"/>
    <property type="match status" value="1"/>
</dbReference>
<name>A0A5R9F018_9BACL</name>
<gene>
    <name evidence="2" type="ORF">FCL54_13380</name>
</gene>
<sequence length="270" mass="30167">MSIIEGNHFIYTVRQGDTLYDIARRLGSNVEMITRANALYPPFTDVGLIFPGEVLIVPLTTASPQPNRVYQIVSPGDTLTQYVTRYSTSLDLLTGINPAIQDPNLINVNSVVLVPAFIYEVEPNDTIFKLSRRFGLSMNSIIEANRGRTGFSPDLIYQGYRLIIPLPTSRNIVVFHPMPGTTISNREFLEGYARVFEGVALYRVVDDNGQVVAKETAIQTTAGAPSYGYFGTQIRFDRTPSTRTGELWVYSRSPRDGSIQDLVQIRIMFS</sequence>
<feature type="domain" description="LysM" evidence="1">
    <location>
        <begin position="9"/>
        <end position="57"/>
    </location>
</feature>
<organism evidence="2 3">
    <name type="scientific">Exobacillus caeni</name>
    <dbReference type="NCBI Taxonomy" id="2574798"/>
    <lineage>
        <taxon>Bacteria</taxon>
        <taxon>Bacillati</taxon>
        <taxon>Bacillota</taxon>
        <taxon>Bacilli</taxon>
        <taxon>Bacillales</taxon>
        <taxon>Guptibacillaceae</taxon>
        <taxon>Exobacillus</taxon>
    </lineage>
</organism>
<dbReference type="SUPFAM" id="SSF54106">
    <property type="entry name" value="LysM domain"/>
    <property type="match status" value="2"/>
</dbReference>
<dbReference type="OrthoDB" id="308800at2"/>
<dbReference type="PROSITE" id="PS51782">
    <property type="entry name" value="LYSM"/>
    <property type="match status" value="3"/>
</dbReference>
<keyword evidence="3" id="KW-1185">Reference proteome</keyword>
<dbReference type="SMART" id="SM00257">
    <property type="entry name" value="LysM"/>
    <property type="match status" value="3"/>
</dbReference>
<feature type="domain" description="LysM" evidence="1">
    <location>
        <begin position="69"/>
        <end position="114"/>
    </location>
</feature>
<dbReference type="EMBL" id="SWLG01000008">
    <property type="protein sequence ID" value="TLS36942.1"/>
    <property type="molecule type" value="Genomic_DNA"/>
</dbReference>
<dbReference type="Pfam" id="PF10648">
    <property type="entry name" value="Gmad2"/>
    <property type="match status" value="1"/>
</dbReference>
<dbReference type="PANTHER" id="PTHR33734">
    <property type="entry name" value="LYSM DOMAIN-CONTAINING GPI-ANCHORED PROTEIN 2"/>
    <property type="match status" value="1"/>
</dbReference>
<dbReference type="InterPro" id="IPR018911">
    <property type="entry name" value="Gmad2_Ig-like_dom"/>
</dbReference>
<proteinExistence type="predicted"/>
<comment type="caution">
    <text evidence="2">The sequence shown here is derived from an EMBL/GenBank/DDBJ whole genome shotgun (WGS) entry which is preliminary data.</text>
</comment>
<protein>
    <submittedName>
        <fullName evidence="2">LysM peptidoglycan-binding domain-containing protein</fullName>
    </submittedName>
</protein>
<dbReference type="AlphaFoldDB" id="A0A5R9F018"/>
<dbReference type="InterPro" id="IPR036779">
    <property type="entry name" value="LysM_dom_sf"/>
</dbReference>
<dbReference type="InterPro" id="IPR018392">
    <property type="entry name" value="LysM"/>
</dbReference>